<reference evidence="3 4" key="1">
    <citation type="journal article" date="2012" name="J. Bacteriol.">
        <title>Complete Genome Sequence of the Thermophilic, Piezophilic, Heterotrophic Bacterium Marinitoga piezophila KA3.</title>
        <authorList>
            <person name="Lucas S."/>
            <person name="Han J."/>
            <person name="Lapidus A."/>
            <person name="Cheng J.F."/>
            <person name="Goodwin L.A."/>
            <person name="Pitluck S."/>
            <person name="Peters L."/>
            <person name="Mikhailova N."/>
            <person name="Teshima H."/>
            <person name="Detter J.C."/>
            <person name="Han C."/>
            <person name="Tapia R."/>
            <person name="Land M."/>
            <person name="Hauser L."/>
            <person name="Kyrpides N.C."/>
            <person name="Ivanova N."/>
            <person name="Pagani I."/>
            <person name="Vannier P."/>
            <person name="Oger P."/>
            <person name="Bartlett D.H."/>
            <person name="Noll K.M."/>
            <person name="Woyke T."/>
            <person name="Jebbar M."/>
        </authorList>
    </citation>
    <scope>NUCLEOTIDE SEQUENCE [LARGE SCALE GENOMIC DNA]</scope>
    <source>
        <strain evidence="4">DSM 14283 / JCM 11233 / KA3</strain>
    </source>
</reference>
<dbReference type="OrthoDB" id="47298at2"/>
<name>H2J3P7_MARPK</name>
<protein>
    <recommendedName>
        <fullName evidence="5">Alkaline shock protein 23</fullName>
    </recommendedName>
</protein>
<sequence length="144" mass="16547">MAMYEKNQFGELTFTDSALKELAMKSYQLFFKENVEGADLNERDLAKLIKVNENDDGTISVFVKTKAKYGESIIKFAKDLQEFLKSEVEKMTEVPVRNVDIVLDGLIISSTEDNYEELEEAEKPEIEEEIDYEKIEDENGSVEN</sequence>
<proteinExistence type="inferred from homology"/>
<dbReference type="Proteomes" id="UP000007161">
    <property type="component" value="Chromosome"/>
</dbReference>
<dbReference type="eggNOG" id="COG1302">
    <property type="taxonomic scope" value="Bacteria"/>
</dbReference>
<accession>H2J3P7</accession>
<feature type="region of interest" description="Disordered" evidence="2">
    <location>
        <begin position="114"/>
        <end position="144"/>
    </location>
</feature>
<dbReference type="AlphaFoldDB" id="H2J3P7"/>
<dbReference type="InterPro" id="IPR005531">
    <property type="entry name" value="Asp23"/>
</dbReference>
<evidence type="ECO:0000313" key="4">
    <source>
        <dbReference type="Proteomes" id="UP000007161"/>
    </source>
</evidence>
<keyword evidence="4" id="KW-1185">Reference proteome</keyword>
<dbReference type="HOGENOM" id="CLU_1794203_0_0_0"/>
<evidence type="ECO:0000256" key="1">
    <source>
        <dbReference type="ARBA" id="ARBA00005721"/>
    </source>
</evidence>
<comment type="similarity">
    <text evidence="1">Belongs to the asp23 family.</text>
</comment>
<reference evidence="4" key="2">
    <citation type="submission" date="2012-01" db="EMBL/GenBank/DDBJ databases">
        <title>Complete sequence of chromosome of Marinitoga piezophila KA3.</title>
        <authorList>
            <person name="Lucas S."/>
            <person name="Han J."/>
            <person name="Lapidus A."/>
            <person name="Cheng J.-F."/>
            <person name="Goodwin L."/>
            <person name="Pitluck S."/>
            <person name="Peters L."/>
            <person name="Mikhailova N."/>
            <person name="Teshima H."/>
            <person name="Detter J.C."/>
            <person name="Han C."/>
            <person name="Tapia R."/>
            <person name="Land M."/>
            <person name="Hauser L."/>
            <person name="Kyrpides N."/>
            <person name="Ivanova N."/>
            <person name="Pagani I."/>
            <person name="Jebbar M."/>
            <person name="Vannier P."/>
            <person name="Oger P."/>
            <person name="Cario A."/>
            <person name="Bartlett D."/>
            <person name="Noll K.M."/>
            <person name="Woyke T."/>
        </authorList>
    </citation>
    <scope>NUCLEOTIDE SEQUENCE [LARGE SCALE GENOMIC DNA]</scope>
    <source>
        <strain evidence="4">DSM 14283 / JCM 11233 / KA3</strain>
    </source>
</reference>
<dbReference type="EMBL" id="CP003257">
    <property type="protein sequence ID" value="AEX84691.1"/>
    <property type="molecule type" value="Genomic_DNA"/>
</dbReference>
<evidence type="ECO:0008006" key="5">
    <source>
        <dbReference type="Google" id="ProtNLM"/>
    </source>
</evidence>
<dbReference type="Pfam" id="PF03780">
    <property type="entry name" value="Asp23"/>
    <property type="match status" value="1"/>
</dbReference>
<dbReference type="RefSeq" id="WP_014295763.1">
    <property type="nucleotide sequence ID" value="NC_016751.1"/>
</dbReference>
<evidence type="ECO:0000256" key="2">
    <source>
        <dbReference type="SAM" id="MobiDB-lite"/>
    </source>
</evidence>
<gene>
    <name evidence="3" type="ordered locus">Marpi_0239</name>
</gene>
<evidence type="ECO:0000313" key="3">
    <source>
        <dbReference type="EMBL" id="AEX84691.1"/>
    </source>
</evidence>
<dbReference type="STRING" id="443254.Marpi_0239"/>
<organism evidence="3 4">
    <name type="scientific">Marinitoga piezophila (strain DSM 14283 / JCM 11233 / KA3)</name>
    <dbReference type="NCBI Taxonomy" id="443254"/>
    <lineage>
        <taxon>Bacteria</taxon>
        <taxon>Thermotogati</taxon>
        <taxon>Thermotogota</taxon>
        <taxon>Thermotogae</taxon>
        <taxon>Petrotogales</taxon>
        <taxon>Petrotogaceae</taxon>
        <taxon>Marinitoga</taxon>
    </lineage>
</organism>
<dbReference type="KEGG" id="mpz:Marpi_0239"/>